<comment type="caution">
    <text evidence="2">The sequence shown here is derived from an EMBL/GenBank/DDBJ whole genome shotgun (WGS) entry which is preliminary data.</text>
</comment>
<reference evidence="2 3" key="1">
    <citation type="submission" date="2022-06" db="EMBL/GenBank/DDBJ databases">
        <title>Runella sp. S5 genome sequencing.</title>
        <authorList>
            <person name="Park S."/>
        </authorList>
    </citation>
    <scope>NUCLEOTIDE SEQUENCE [LARGE SCALE GENOMIC DNA]</scope>
    <source>
        <strain evidence="2 3">S5</strain>
    </source>
</reference>
<evidence type="ECO:0000313" key="3">
    <source>
        <dbReference type="Proteomes" id="UP001204772"/>
    </source>
</evidence>
<sequence>MKRLVISDKAQRARNYRALKEKARPGGGATQAGSDLQSFKLNVGHTQKKDKPLETWKTTAEIS</sequence>
<dbReference type="Proteomes" id="UP001204772">
    <property type="component" value="Unassembled WGS sequence"/>
</dbReference>
<keyword evidence="3" id="KW-1185">Reference proteome</keyword>
<dbReference type="RefSeq" id="WP_253529500.1">
    <property type="nucleotide sequence ID" value="NZ_JAMZEL010000007.1"/>
</dbReference>
<evidence type="ECO:0000313" key="2">
    <source>
        <dbReference type="EMBL" id="MCP1384162.1"/>
    </source>
</evidence>
<accession>A0ABT1FQY5</accession>
<dbReference type="EMBL" id="JAMZEL010000007">
    <property type="protein sequence ID" value="MCP1384162.1"/>
    <property type="molecule type" value="Genomic_DNA"/>
</dbReference>
<protein>
    <submittedName>
        <fullName evidence="2">Uncharacterized protein</fullName>
    </submittedName>
</protein>
<name>A0ABT1FQY5_9BACT</name>
<organism evidence="2 3">
    <name type="scientific">Runella salmonicolor</name>
    <dbReference type="NCBI Taxonomy" id="2950278"/>
    <lineage>
        <taxon>Bacteria</taxon>
        <taxon>Pseudomonadati</taxon>
        <taxon>Bacteroidota</taxon>
        <taxon>Cytophagia</taxon>
        <taxon>Cytophagales</taxon>
        <taxon>Spirosomataceae</taxon>
        <taxon>Runella</taxon>
    </lineage>
</organism>
<gene>
    <name evidence="2" type="ORF">NCI00_17080</name>
</gene>
<proteinExistence type="predicted"/>
<evidence type="ECO:0000256" key="1">
    <source>
        <dbReference type="SAM" id="MobiDB-lite"/>
    </source>
</evidence>
<feature type="region of interest" description="Disordered" evidence="1">
    <location>
        <begin position="43"/>
        <end position="63"/>
    </location>
</feature>